<name>A0A3R6DI84_9FIRM</name>
<dbReference type="GO" id="GO:0016747">
    <property type="term" value="F:acyltransferase activity, transferring groups other than amino-acyl groups"/>
    <property type="evidence" value="ECO:0007669"/>
    <property type="project" value="TreeGrafter"/>
</dbReference>
<dbReference type="InterPro" id="IPR029058">
    <property type="entry name" value="AB_hydrolase_fold"/>
</dbReference>
<dbReference type="InterPro" id="IPR000801">
    <property type="entry name" value="Esterase-like"/>
</dbReference>
<dbReference type="Pfam" id="PF00756">
    <property type="entry name" value="Esterase"/>
    <property type="match status" value="1"/>
</dbReference>
<dbReference type="SUPFAM" id="SSF53474">
    <property type="entry name" value="alpha/beta-Hydrolases"/>
    <property type="match status" value="1"/>
</dbReference>
<protein>
    <submittedName>
        <fullName evidence="3">Tributyrin esterase</fullName>
    </submittedName>
</protein>
<sequence length="261" mass="29707">MYEMGVTMFDFLSDKLGYHTKLYVILPGCVNQGKKPAGTLYLLHGGGGNSQDWIRFSSIERYAEEKNFAVVMPEVDGGCFYSDMKYGYPYYQFVTEEVPMVAEKMFPVNTEPENRYVAGFSMGGYGAYKWAFTKPGFFRAAANLSGLSFVTELFAEQRARYQDKEQEKNDVVSLCWGSLEELAGTDSDSKVWIDRASETGEYPALFGAIGTEDGGYAHAQKYLAYCKEKNVKIYYEEMPGGHEWKVWDTMIVKYLDWIQTL</sequence>
<evidence type="ECO:0000313" key="3">
    <source>
        <dbReference type="EMBL" id="RHG27201.1"/>
    </source>
</evidence>
<dbReference type="EMBL" id="WNAJ01000015">
    <property type="protein sequence ID" value="MTR85854.1"/>
    <property type="molecule type" value="Genomic_DNA"/>
</dbReference>
<proteinExistence type="predicted"/>
<dbReference type="EMBL" id="QSFP01000008">
    <property type="protein sequence ID" value="RHA67459.1"/>
    <property type="molecule type" value="Genomic_DNA"/>
</dbReference>
<dbReference type="Proteomes" id="UP000284465">
    <property type="component" value="Unassembled WGS sequence"/>
</dbReference>
<reference evidence="4 5" key="1">
    <citation type="submission" date="2018-08" db="EMBL/GenBank/DDBJ databases">
        <title>A genome reference for cultivated species of the human gut microbiota.</title>
        <authorList>
            <person name="Zou Y."/>
            <person name="Xue W."/>
            <person name="Luo G."/>
        </authorList>
    </citation>
    <scope>NUCLEOTIDE SEQUENCE [LARGE SCALE GENOMIC DNA]</scope>
    <source>
        <strain evidence="3 4">AM22-21LB</strain>
        <strain evidence="2 5">AM43-11</strain>
    </source>
</reference>
<dbReference type="EMBL" id="QRID01000012">
    <property type="protein sequence ID" value="RHG27201.1"/>
    <property type="molecule type" value="Genomic_DNA"/>
</dbReference>
<reference evidence="1 6" key="2">
    <citation type="journal article" date="2019" name="Nat. Med.">
        <title>A library of human gut bacterial isolates paired with longitudinal multiomics data enables mechanistic microbiome research.</title>
        <authorList>
            <person name="Poyet M."/>
            <person name="Groussin M."/>
            <person name="Gibbons S.M."/>
            <person name="Avila-Pacheco J."/>
            <person name="Jiang X."/>
            <person name="Kearney S.M."/>
            <person name="Perrotta A.R."/>
            <person name="Berdy B."/>
            <person name="Zhao S."/>
            <person name="Lieberman T.D."/>
            <person name="Swanson P.K."/>
            <person name="Smith M."/>
            <person name="Roesemann S."/>
            <person name="Alexander J.E."/>
            <person name="Rich S.A."/>
            <person name="Livny J."/>
            <person name="Vlamakis H."/>
            <person name="Clish C."/>
            <person name="Bullock K."/>
            <person name="Deik A."/>
            <person name="Scott J."/>
            <person name="Pierce K.A."/>
            <person name="Xavier R.J."/>
            <person name="Alm E.J."/>
        </authorList>
    </citation>
    <scope>NUCLEOTIDE SEQUENCE [LARGE SCALE GENOMIC DNA]</scope>
    <source>
        <strain evidence="1 6">BIOML-A1</strain>
    </source>
</reference>
<dbReference type="Gene3D" id="3.40.50.1820">
    <property type="entry name" value="alpha/beta hydrolase"/>
    <property type="match status" value="1"/>
</dbReference>
<organism evidence="3 4">
    <name type="scientific">Roseburia intestinalis</name>
    <dbReference type="NCBI Taxonomy" id="166486"/>
    <lineage>
        <taxon>Bacteria</taxon>
        <taxon>Bacillati</taxon>
        <taxon>Bacillota</taxon>
        <taxon>Clostridia</taxon>
        <taxon>Lachnospirales</taxon>
        <taxon>Lachnospiraceae</taxon>
        <taxon>Roseburia</taxon>
    </lineage>
</organism>
<accession>A0A3R6DI84</accession>
<evidence type="ECO:0000313" key="4">
    <source>
        <dbReference type="Proteomes" id="UP000284051"/>
    </source>
</evidence>
<evidence type="ECO:0000313" key="6">
    <source>
        <dbReference type="Proteomes" id="UP000478483"/>
    </source>
</evidence>
<dbReference type="Proteomes" id="UP000284051">
    <property type="component" value="Unassembled WGS sequence"/>
</dbReference>
<dbReference type="PANTHER" id="PTHR48098">
    <property type="entry name" value="ENTEROCHELIN ESTERASE-RELATED"/>
    <property type="match status" value="1"/>
</dbReference>
<evidence type="ECO:0000313" key="5">
    <source>
        <dbReference type="Proteomes" id="UP000284465"/>
    </source>
</evidence>
<evidence type="ECO:0000313" key="2">
    <source>
        <dbReference type="EMBL" id="RHA67459.1"/>
    </source>
</evidence>
<comment type="caution">
    <text evidence="3">The sequence shown here is derived from an EMBL/GenBank/DDBJ whole genome shotgun (WGS) entry which is preliminary data.</text>
</comment>
<dbReference type="AlphaFoldDB" id="A0A3R6DI84"/>
<dbReference type="PANTHER" id="PTHR48098:SF1">
    <property type="entry name" value="DIACYLGLYCEROL ACYLTRANSFERASE_MYCOLYLTRANSFERASE AG85A"/>
    <property type="match status" value="1"/>
</dbReference>
<dbReference type="Proteomes" id="UP000478483">
    <property type="component" value="Unassembled WGS sequence"/>
</dbReference>
<dbReference type="InterPro" id="IPR050583">
    <property type="entry name" value="Mycobacterial_A85_antigen"/>
</dbReference>
<gene>
    <name evidence="3" type="ORF">DW264_12225</name>
    <name evidence="2" type="ORF">DW927_09065</name>
    <name evidence="1" type="ORF">GMD50_12480</name>
</gene>
<evidence type="ECO:0000313" key="1">
    <source>
        <dbReference type="EMBL" id="MTR85854.1"/>
    </source>
</evidence>